<name>A0A448WMB8_9PLAT</name>
<keyword evidence="3" id="KW-0274">FAD</keyword>
<dbReference type="Gene3D" id="3.50.50.60">
    <property type="entry name" value="FAD/NAD(P)-binding domain"/>
    <property type="match status" value="1"/>
</dbReference>
<dbReference type="OrthoDB" id="264015at2759"/>
<dbReference type="PANTHER" id="PTHR11985:SF15">
    <property type="entry name" value="GLYCEROL-3-PHOSPHATE DEHYDROGENASE, MITOCHONDRIAL"/>
    <property type="match status" value="1"/>
</dbReference>
<dbReference type="InterPro" id="IPR036188">
    <property type="entry name" value="FAD/NAD-bd_sf"/>
</dbReference>
<sequence>MCLSLALTACRYGASLANYLEVVEIYHGPPHPPKVSIGGSLSSKQQNIEETQFMKGQPKSTFEAVEGEPPQVVCGALMRDRLTGREFLVKARCVINATGPYTDLIRQLDHPSAKKICQPSLGVHITLPGYYR</sequence>
<organism evidence="5 6">
    <name type="scientific">Protopolystoma xenopodis</name>
    <dbReference type="NCBI Taxonomy" id="117903"/>
    <lineage>
        <taxon>Eukaryota</taxon>
        <taxon>Metazoa</taxon>
        <taxon>Spiralia</taxon>
        <taxon>Lophotrochozoa</taxon>
        <taxon>Platyhelminthes</taxon>
        <taxon>Monogenea</taxon>
        <taxon>Polyopisthocotylea</taxon>
        <taxon>Polystomatidea</taxon>
        <taxon>Polystomatidae</taxon>
        <taxon>Protopolystoma</taxon>
    </lineage>
</organism>
<dbReference type="SUPFAM" id="SSF51905">
    <property type="entry name" value="FAD/NAD(P)-binding domain"/>
    <property type="match status" value="1"/>
</dbReference>
<keyword evidence="4" id="KW-0560">Oxidoreductase</keyword>
<dbReference type="EC" id="1.1.5.3" evidence="1"/>
<dbReference type="GO" id="GO:0004368">
    <property type="term" value="F:glycerol-3-phosphate dehydrogenase (quinone) activity"/>
    <property type="evidence" value="ECO:0007669"/>
    <property type="project" value="UniProtKB-EC"/>
</dbReference>
<accession>A0A448WMB8</accession>
<evidence type="ECO:0000256" key="2">
    <source>
        <dbReference type="ARBA" id="ARBA00022630"/>
    </source>
</evidence>
<reference evidence="5" key="1">
    <citation type="submission" date="2018-11" db="EMBL/GenBank/DDBJ databases">
        <authorList>
            <consortium name="Pathogen Informatics"/>
        </authorList>
    </citation>
    <scope>NUCLEOTIDE SEQUENCE</scope>
</reference>
<evidence type="ECO:0000256" key="3">
    <source>
        <dbReference type="ARBA" id="ARBA00022827"/>
    </source>
</evidence>
<comment type="caution">
    <text evidence="5">The sequence shown here is derived from an EMBL/GenBank/DDBJ whole genome shotgun (WGS) entry which is preliminary data.</text>
</comment>
<evidence type="ECO:0000256" key="1">
    <source>
        <dbReference type="ARBA" id="ARBA00013029"/>
    </source>
</evidence>
<dbReference type="GO" id="GO:0005739">
    <property type="term" value="C:mitochondrion"/>
    <property type="evidence" value="ECO:0007669"/>
    <property type="project" value="TreeGrafter"/>
</dbReference>
<proteinExistence type="predicted"/>
<gene>
    <name evidence="5" type="ORF">PXEA_LOCUS8823</name>
</gene>
<evidence type="ECO:0000256" key="4">
    <source>
        <dbReference type="ARBA" id="ARBA00023002"/>
    </source>
</evidence>
<dbReference type="Proteomes" id="UP000784294">
    <property type="component" value="Unassembled WGS sequence"/>
</dbReference>
<dbReference type="AlphaFoldDB" id="A0A448WMB8"/>
<protein>
    <recommendedName>
        <fullName evidence="1">glycerol-3-phosphate dehydrogenase</fullName>
        <ecNumber evidence="1">1.1.5.3</ecNumber>
    </recommendedName>
</protein>
<evidence type="ECO:0000313" key="5">
    <source>
        <dbReference type="EMBL" id="VEL15383.1"/>
    </source>
</evidence>
<keyword evidence="6" id="KW-1185">Reference proteome</keyword>
<evidence type="ECO:0000313" key="6">
    <source>
        <dbReference type="Proteomes" id="UP000784294"/>
    </source>
</evidence>
<dbReference type="GO" id="GO:0006072">
    <property type="term" value="P:glycerol-3-phosphate metabolic process"/>
    <property type="evidence" value="ECO:0007669"/>
    <property type="project" value="InterPro"/>
</dbReference>
<dbReference type="EMBL" id="CAAALY010024443">
    <property type="protein sequence ID" value="VEL15383.1"/>
    <property type="molecule type" value="Genomic_DNA"/>
</dbReference>
<keyword evidence="2" id="KW-0285">Flavoprotein</keyword>
<dbReference type="PANTHER" id="PTHR11985">
    <property type="entry name" value="GLYCEROL-3-PHOSPHATE DEHYDROGENASE"/>
    <property type="match status" value="1"/>
</dbReference>
<dbReference type="InterPro" id="IPR000447">
    <property type="entry name" value="G3P_DH_FAD-dep"/>
</dbReference>